<dbReference type="GO" id="GO:0005829">
    <property type="term" value="C:cytosol"/>
    <property type="evidence" value="ECO:0007669"/>
    <property type="project" value="TreeGrafter"/>
</dbReference>
<dbReference type="InterPro" id="IPR006935">
    <property type="entry name" value="Helicase/UvrB_N"/>
</dbReference>
<comment type="caution">
    <text evidence="2">The sequence shown here is derived from an EMBL/GenBank/DDBJ whole genome shotgun (WGS) entry which is preliminary data.</text>
</comment>
<dbReference type="InterPro" id="IPR027417">
    <property type="entry name" value="P-loop_NTPase"/>
</dbReference>
<dbReference type="GO" id="GO:0003677">
    <property type="term" value="F:DNA binding"/>
    <property type="evidence" value="ECO:0007669"/>
    <property type="project" value="InterPro"/>
</dbReference>
<dbReference type="PANTHER" id="PTHR47396">
    <property type="entry name" value="TYPE I RESTRICTION ENZYME ECOKI R PROTEIN"/>
    <property type="match status" value="1"/>
</dbReference>
<feature type="domain" description="Helicase/UvrB N-terminal" evidence="1">
    <location>
        <begin position="40"/>
        <end position="251"/>
    </location>
</feature>
<keyword evidence="2" id="KW-0378">Hydrolase</keyword>
<evidence type="ECO:0000313" key="2">
    <source>
        <dbReference type="EMBL" id="MBB5365612.1"/>
    </source>
</evidence>
<protein>
    <submittedName>
        <fullName evidence="2">Type III restriction enzyme</fullName>
        <ecNumber evidence="2">3.1.21.5</ecNumber>
    </submittedName>
</protein>
<reference evidence="2 3" key="1">
    <citation type="submission" date="2020-08" db="EMBL/GenBank/DDBJ databases">
        <title>Genomic Encyclopedia of Type Strains, Phase IV (KMG-IV): sequencing the most valuable type-strain genomes for metagenomic binning, comparative biology and taxonomic classification.</title>
        <authorList>
            <person name="Goeker M."/>
        </authorList>
    </citation>
    <scope>NUCLEOTIDE SEQUENCE [LARGE SCALE GENOMIC DNA]</scope>
    <source>
        <strain evidence="2 3">DSM 27939</strain>
    </source>
</reference>
<dbReference type="GO" id="GO:0005524">
    <property type="term" value="F:ATP binding"/>
    <property type="evidence" value="ECO:0007669"/>
    <property type="project" value="InterPro"/>
</dbReference>
<dbReference type="Gene3D" id="3.40.50.300">
    <property type="entry name" value="P-loop containing nucleotide triphosphate hydrolases"/>
    <property type="match status" value="2"/>
</dbReference>
<dbReference type="EMBL" id="JACHFL010000020">
    <property type="protein sequence ID" value="MBB5365612.1"/>
    <property type="molecule type" value="Genomic_DNA"/>
</dbReference>
<dbReference type="Pfam" id="PF04851">
    <property type="entry name" value="ResIII"/>
    <property type="match status" value="1"/>
</dbReference>
<dbReference type="Proteomes" id="UP000552709">
    <property type="component" value="Unassembled WGS sequence"/>
</dbReference>
<keyword evidence="3" id="KW-1185">Reference proteome</keyword>
<sequence>MIDHRKYEIQDLVLNVSKNIDPSKYDYTLYEKFIEELCSDREYQKEAIRIAMRYIAGDQYASVQDLAEENYVSNQILERKYGKSAAFISEFQLPNQVSASIDLPTAAGKSYVMYAIARIALAHGLVDRVLILCPSLTIEKHLLEKFRLLSGNASLSSLLPTNSQILNPHIISATESITEGTICIENFHAVLRGVGSSIRDSLKDKGPRTLVLNDEVHHVYNSSEKDMGKWKEFLVDEEFNFKYILGFSGTCYIGNDYFSDVIFRLPLQDLIEQGFAKGVDYVAEDVSESQYEKFQKIYSNHQLNREKYSNLKPLSIFVTKDITSCERLAEDFVKFLAEHEGKSREDVSDKILVVTSSPKHASNVVLLDSVDSRTNPIEWIFSVSMLTEGWDVKNVFQIVPHEERAFNSKLLISQVLGRGLRVPNEYKGERPIVKVFNHDSWSGRIEHLVSSILESEVKLFSFTLDKQPDYNFTIHQFIYEKTTILGEIEEATEFDFNKEFVLLESQSEYLDRETYYGRIGDKEDVRRSTLTKIRYRMYSVEEVANHILKKLQSIDLEIHTDYSSKYNKDWLEKMIRASLRNAGEDSDFVSEANRQHLQAAFGSISSGSNATLRYTNTEKELRVIKTESRPRDSISLSLLRRGISTIFIDHDSVKNSDPVTQAVIKEMESDDSLPRSAYYKIENRYLFKTPLNLAIASSRPEKDFLSKLTQQASATSITSWIKSTDNNFYSIEYSLRQGKSIINRSFNPDFFIKIGNIIFVIEIKSDEDSKDPSQENKAKFHAAKKHFSLINSKQQEIVYHFHFLTPTDYDKFFKFIIDKNYNYISKMDVALESSEND</sequence>
<name>A0A7W8NJ04_9DEIO</name>
<dbReference type="AlphaFoldDB" id="A0A7W8NJ04"/>
<evidence type="ECO:0000259" key="1">
    <source>
        <dbReference type="Pfam" id="PF04851"/>
    </source>
</evidence>
<dbReference type="InterPro" id="IPR050742">
    <property type="entry name" value="Helicase_Restrict-Modif_Enz"/>
</dbReference>
<organism evidence="2 3">
    <name type="scientific">Deinococcus humi</name>
    <dbReference type="NCBI Taxonomy" id="662880"/>
    <lineage>
        <taxon>Bacteria</taxon>
        <taxon>Thermotogati</taxon>
        <taxon>Deinococcota</taxon>
        <taxon>Deinococci</taxon>
        <taxon>Deinococcales</taxon>
        <taxon>Deinococcaceae</taxon>
        <taxon>Deinococcus</taxon>
    </lineage>
</organism>
<dbReference type="RefSeq" id="WP_184137261.1">
    <property type="nucleotide sequence ID" value="NZ_JACHFL010000020.1"/>
</dbReference>
<dbReference type="PANTHER" id="PTHR47396:SF1">
    <property type="entry name" value="ATP-DEPENDENT HELICASE IRC3-RELATED"/>
    <property type="match status" value="1"/>
</dbReference>
<proteinExistence type="predicted"/>
<dbReference type="EC" id="3.1.21.5" evidence="2"/>
<evidence type="ECO:0000313" key="3">
    <source>
        <dbReference type="Proteomes" id="UP000552709"/>
    </source>
</evidence>
<dbReference type="SUPFAM" id="SSF52540">
    <property type="entry name" value="P-loop containing nucleoside triphosphate hydrolases"/>
    <property type="match status" value="2"/>
</dbReference>
<gene>
    <name evidence="2" type="ORF">HNQ08_004738</name>
</gene>
<dbReference type="GO" id="GO:0015668">
    <property type="term" value="F:type III site-specific deoxyribonuclease activity"/>
    <property type="evidence" value="ECO:0007669"/>
    <property type="project" value="UniProtKB-EC"/>
</dbReference>
<accession>A0A7W8NJ04</accession>